<accession>A0A5B0HHJ8</accession>
<gene>
    <name evidence="1" type="ORF">FVF58_05615</name>
</gene>
<dbReference type="AlphaFoldDB" id="A0A5B0HHJ8"/>
<dbReference type="Proteomes" id="UP000325273">
    <property type="component" value="Unassembled WGS sequence"/>
</dbReference>
<proteinExistence type="predicted"/>
<comment type="caution">
    <text evidence="1">The sequence shown here is derived from an EMBL/GenBank/DDBJ whole genome shotgun (WGS) entry which is preliminary data.</text>
</comment>
<keyword evidence="2" id="KW-1185">Reference proteome</keyword>
<evidence type="ECO:0000313" key="1">
    <source>
        <dbReference type="EMBL" id="KAA1014570.1"/>
    </source>
</evidence>
<reference evidence="1 2" key="1">
    <citation type="submission" date="2019-08" db="EMBL/GenBank/DDBJ databases">
        <title>Paraburkholderia sp. DCY113.</title>
        <authorList>
            <person name="Kang J."/>
        </authorList>
    </citation>
    <scope>NUCLEOTIDE SEQUENCE [LARGE SCALE GENOMIC DNA]</scope>
    <source>
        <strain evidence="1 2">DCY113</strain>
    </source>
</reference>
<name>A0A5B0HHJ8_9BURK</name>
<sequence length="71" mass="8112">MFIQSNQIELPFPFEFDLYAWADAVYEKAVGEGFIREPWEPDNAIVQRIQAYFHTGLSPAEAASACFCLNH</sequence>
<dbReference type="EMBL" id="VTUZ01000003">
    <property type="protein sequence ID" value="KAA1014570.1"/>
    <property type="molecule type" value="Genomic_DNA"/>
</dbReference>
<protein>
    <submittedName>
        <fullName evidence="1">Uncharacterized protein</fullName>
    </submittedName>
</protein>
<evidence type="ECO:0000313" key="2">
    <source>
        <dbReference type="Proteomes" id="UP000325273"/>
    </source>
</evidence>
<dbReference type="RefSeq" id="WP_149669137.1">
    <property type="nucleotide sequence ID" value="NZ_VTUZ01000003.1"/>
</dbReference>
<organism evidence="1 2">
    <name type="scientific">Paraburkholderia panacisoli</name>
    <dbReference type="NCBI Taxonomy" id="2603818"/>
    <lineage>
        <taxon>Bacteria</taxon>
        <taxon>Pseudomonadati</taxon>
        <taxon>Pseudomonadota</taxon>
        <taxon>Betaproteobacteria</taxon>
        <taxon>Burkholderiales</taxon>
        <taxon>Burkholderiaceae</taxon>
        <taxon>Paraburkholderia</taxon>
    </lineage>
</organism>